<organism evidence="4 5">
    <name type="scientific">Aphanomyces stellatus</name>
    <dbReference type="NCBI Taxonomy" id="120398"/>
    <lineage>
        <taxon>Eukaryota</taxon>
        <taxon>Sar</taxon>
        <taxon>Stramenopiles</taxon>
        <taxon>Oomycota</taxon>
        <taxon>Saprolegniomycetes</taxon>
        <taxon>Saprolegniales</taxon>
        <taxon>Verrucalvaceae</taxon>
        <taxon>Aphanomyces</taxon>
    </lineage>
</organism>
<dbReference type="EMBL" id="VJMH01006999">
    <property type="protein sequence ID" value="KAF0686467.1"/>
    <property type="molecule type" value="Genomic_DNA"/>
</dbReference>
<evidence type="ECO:0000256" key="2">
    <source>
        <dbReference type="SAM" id="MobiDB-lite"/>
    </source>
</evidence>
<dbReference type="Proteomes" id="UP000332933">
    <property type="component" value="Unassembled WGS sequence"/>
</dbReference>
<reference evidence="3" key="2">
    <citation type="submission" date="2019-06" db="EMBL/GenBank/DDBJ databases">
        <title>Genomics analysis of Aphanomyces spp. identifies a new class of oomycete effector associated with host adaptation.</title>
        <authorList>
            <person name="Gaulin E."/>
        </authorList>
    </citation>
    <scope>NUCLEOTIDE SEQUENCE</scope>
    <source>
        <strain evidence="3">CBS 578.67</strain>
    </source>
</reference>
<reference evidence="4 5" key="1">
    <citation type="submission" date="2019-03" db="EMBL/GenBank/DDBJ databases">
        <authorList>
            <person name="Gaulin E."/>
            <person name="Dumas B."/>
        </authorList>
    </citation>
    <scope>NUCLEOTIDE SEQUENCE [LARGE SCALE GENOMIC DNA]</scope>
    <source>
        <strain evidence="4">CBS 568.67</strain>
    </source>
</reference>
<feature type="region of interest" description="Disordered" evidence="2">
    <location>
        <begin position="186"/>
        <end position="212"/>
    </location>
</feature>
<keyword evidence="1" id="KW-0175">Coiled coil</keyword>
<gene>
    <name evidence="4" type="primary">Aste57867_21744</name>
    <name evidence="3" type="ORF">As57867_021675</name>
    <name evidence="4" type="ORF">ASTE57867_21744</name>
</gene>
<dbReference type="AlphaFoldDB" id="A0A485LIC7"/>
<dbReference type="EMBL" id="CAADRA010007025">
    <property type="protein sequence ID" value="VFT98413.1"/>
    <property type="molecule type" value="Genomic_DNA"/>
</dbReference>
<evidence type="ECO:0000256" key="1">
    <source>
        <dbReference type="SAM" id="Coils"/>
    </source>
</evidence>
<feature type="coiled-coil region" evidence="1">
    <location>
        <begin position="596"/>
        <end position="623"/>
    </location>
</feature>
<feature type="coiled-coil region" evidence="1">
    <location>
        <begin position="652"/>
        <end position="700"/>
    </location>
</feature>
<evidence type="ECO:0000313" key="5">
    <source>
        <dbReference type="Proteomes" id="UP000332933"/>
    </source>
</evidence>
<feature type="coiled-coil region" evidence="1">
    <location>
        <begin position="13"/>
        <end position="51"/>
    </location>
</feature>
<name>A0A485LIC7_9STRA</name>
<sequence>MEEDESEEILRLLEGKDHVIEELQEEKMVLMEELEKALLELEATKEKARQPGEGSGALEVVHPRSDTLNDQWSALQHQLDGLKNDVMDVVQREAEGPSTTAARAMFLEQELQTQDFHARNMHQFMLEATPRPPHGLIDGRRHVHDAMRSHASELEQRLQRMFNVNMDLMQQLASVRGAATAGTAILPRTAHSRTLEEGSQTDPPPRYSNTSTQTFTVSSQASQPLAVDVGVQWSANGLELVPSGLSDSRHAAMASGPSLDWETAYQECKRQMESVSALWQEAQADHAIQLDANDVHVASLKVPFLLWSSWLSTRMSFAKDQVADTARQLSTSQTECMTLLSTLQCCTEKLEDVEVRYANAVGMQAEDCATRVLEWAMRYDHVWREKQEVIHHATLVIQAAETEEQAVQPWIHVSNEERGARHRLENALADATARCAELEADVACEMRQSRADRELRRDVEAALDDMKALHQADGAVKQQLEKRLAFVLQGAALALEARDGATTDWPALLTQLAIVASSRKENDKRGSATVYSQRMREKGPLDDDARHVASSVSTRQTSNRRSSSPTRRVREVEESGGEEPAYKYDKEHMCLWHRQAKLWEAKLQRLELEHATTEDALVEMTDAKAASDADVAALKAAQVAWRKKVVAAQAHVDGAKAAMAKTTDDLARANRERQEMEHMIARLRDECTRLKDSLRRKQEIIAHHKRSVEAQQVEFDDHVRKIKAEAQMQQQLLRPSAAARITQESNSGRWQQQAQELQAQVSRLKTDKEHLASRCATLQHAVLLKDRLMKEQTLVLNASTTSDDVGGNGEEGTAVSSDQVKELKRRIGQKQSVIDALKAKESLRETEWTRLIEKYDRLQGKLKAATTMAHAADASVTSAREQLDGLRACVYDVAHHLLFPTATQGHGGRRATREVDLLAANMQAVTSLAFSPSELEAVMTKQIDQDERHRVILELEQALEDTPADCRQALLDALHASPSLPP</sequence>
<protein>
    <submittedName>
        <fullName evidence="4">Aste57867_21744 protein</fullName>
    </submittedName>
</protein>
<feature type="compositionally biased region" description="Basic and acidic residues" evidence="2">
    <location>
        <begin position="534"/>
        <end position="547"/>
    </location>
</feature>
<feature type="coiled-coil region" evidence="1">
    <location>
        <begin position="421"/>
        <end position="448"/>
    </location>
</feature>
<evidence type="ECO:0000313" key="4">
    <source>
        <dbReference type="EMBL" id="VFT98413.1"/>
    </source>
</evidence>
<feature type="region of interest" description="Disordered" evidence="2">
    <location>
        <begin position="523"/>
        <end position="580"/>
    </location>
</feature>
<proteinExistence type="predicted"/>
<dbReference type="OrthoDB" id="77997at2759"/>
<evidence type="ECO:0000313" key="3">
    <source>
        <dbReference type="EMBL" id="KAF0686467.1"/>
    </source>
</evidence>
<feature type="compositionally biased region" description="Polar residues" evidence="2">
    <location>
        <begin position="197"/>
        <end position="212"/>
    </location>
</feature>
<keyword evidence="5" id="KW-1185">Reference proteome</keyword>
<feature type="compositionally biased region" description="Low complexity" evidence="2">
    <location>
        <begin position="550"/>
        <end position="566"/>
    </location>
</feature>
<accession>A0A485LIC7</accession>
<dbReference type="PANTHER" id="PTHR45615">
    <property type="entry name" value="MYOSIN HEAVY CHAIN, NON-MUSCLE"/>
    <property type="match status" value="1"/>
</dbReference>
<feature type="coiled-coil region" evidence="1">
    <location>
        <begin position="747"/>
        <end position="774"/>
    </location>
</feature>
<dbReference type="PANTHER" id="PTHR45615:SF80">
    <property type="entry name" value="GRIP DOMAIN-CONTAINING PROTEIN"/>
    <property type="match status" value="1"/>
</dbReference>